<organism evidence="1 2">
    <name type="scientific">Candida glabrata</name>
    <name type="common">Yeast</name>
    <name type="synonym">Torulopsis glabrata</name>
    <dbReference type="NCBI Taxonomy" id="5478"/>
    <lineage>
        <taxon>Eukaryota</taxon>
        <taxon>Fungi</taxon>
        <taxon>Dikarya</taxon>
        <taxon>Ascomycota</taxon>
        <taxon>Saccharomycotina</taxon>
        <taxon>Saccharomycetes</taxon>
        <taxon>Saccharomycetales</taxon>
        <taxon>Saccharomycetaceae</taxon>
        <taxon>Nakaseomyces</taxon>
    </lineage>
</organism>
<reference evidence="1 2" key="1">
    <citation type="submission" date="2015-10" db="EMBL/GenBank/DDBJ databases">
        <title>Draft genomes sequences of Candida glabrata isolates 1A, 1B, 2A, 2B, 3A and 3B.</title>
        <authorList>
            <person name="Haavelsrud O.E."/>
            <person name="Gaustad P."/>
        </authorList>
    </citation>
    <scope>NUCLEOTIDE SEQUENCE [LARGE SCALE GENOMIC DNA]</scope>
    <source>
        <strain evidence="1">910700640</strain>
    </source>
</reference>
<evidence type="ECO:0000313" key="1">
    <source>
        <dbReference type="EMBL" id="KTB11055.1"/>
    </source>
</evidence>
<dbReference type="VEuPathDB" id="FungiDB:GVI51_J05907"/>
<sequence length="68" mass="7667">MDARVCPQCGDLLHRFMIRMKHAVVMCANDKCMYPFNTPGGIESNLVYVEGSELLEASTKIEKPPSRH</sequence>
<dbReference type="VEuPathDB" id="FungiDB:B1J91_J06088g"/>
<proteinExistence type="predicted"/>
<evidence type="ECO:0000313" key="2">
    <source>
        <dbReference type="Proteomes" id="UP000054886"/>
    </source>
</evidence>
<dbReference type="VEuPathDB" id="FungiDB:CAGL0J06088g"/>
<dbReference type="EMBL" id="LLZZ01000043">
    <property type="protein sequence ID" value="KTB11055.1"/>
    <property type="molecule type" value="Genomic_DNA"/>
</dbReference>
<protein>
    <submittedName>
        <fullName evidence="1">Uncharacterized protein</fullName>
    </submittedName>
</protein>
<name>A0A0W0E7Z4_CANGB</name>
<dbReference type="Proteomes" id="UP000054886">
    <property type="component" value="Unassembled WGS sequence"/>
</dbReference>
<accession>A0A0W0E7Z4</accession>
<gene>
    <name evidence="1" type="ORF">AO440_003024</name>
</gene>
<comment type="caution">
    <text evidence="1">The sequence shown here is derived from an EMBL/GenBank/DDBJ whole genome shotgun (WGS) entry which is preliminary data.</text>
</comment>
<dbReference type="VEuPathDB" id="FungiDB:GWK60_J05885"/>
<dbReference type="AlphaFoldDB" id="A0A0W0E7Z4"/>